<name>A0A845LYD9_9RHOB</name>
<proteinExistence type="predicted"/>
<dbReference type="AlphaFoldDB" id="A0A845LYD9"/>
<comment type="caution">
    <text evidence="1">The sequence shown here is derived from an EMBL/GenBank/DDBJ whole genome shotgun (WGS) entry which is preliminary data.</text>
</comment>
<organism evidence="1 2">
    <name type="scientific">Maritimibacter harenae</name>
    <dbReference type="NCBI Taxonomy" id="2606218"/>
    <lineage>
        <taxon>Bacteria</taxon>
        <taxon>Pseudomonadati</taxon>
        <taxon>Pseudomonadota</taxon>
        <taxon>Alphaproteobacteria</taxon>
        <taxon>Rhodobacterales</taxon>
        <taxon>Roseobacteraceae</taxon>
        <taxon>Maritimibacter</taxon>
    </lineage>
</organism>
<evidence type="ECO:0008006" key="3">
    <source>
        <dbReference type="Google" id="ProtNLM"/>
    </source>
</evidence>
<reference evidence="1 2" key="1">
    <citation type="submission" date="2019-12" db="EMBL/GenBank/DDBJ databases">
        <title>Maritimibacter sp. nov. sp. isolated from sea sand.</title>
        <authorList>
            <person name="Kim J."/>
            <person name="Jeong S.E."/>
            <person name="Jung H.S."/>
            <person name="Jeon C.O."/>
        </authorList>
    </citation>
    <scope>NUCLEOTIDE SEQUENCE [LARGE SCALE GENOMIC DNA]</scope>
    <source>
        <strain evidence="1 2">DP07</strain>
    </source>
</reference>
<evidence type="ECO:0000313" key="2">
    <source>
        <dbReference type="Proteomes" id="UP000467322"/>
    </source>
</evidence>
<sequence length="140" mass="15923">MPAHYRIIAARNLVYVRYDGVATLAQAEMLQTRYVNDPDRRAGQRYLIDLSPITDWERDFLGLMKFQAATARELVVGQDAAMMMVFYVRPGPSMDLARHMTQTWEGVPETMVTFQTTQEDALSILGLNETSFDDLLATVE</sequence>
<dbReference type="EMBL" id="WTUX01000011">
    <property type="protein sequence ID" value="MZR13020.1"/>
    <property type="molecule type" value="Genomic_DNA"/>
</dbReference>
<protein>
    <recommendedName>
        <fullName evidence="3">STAS/SEC14 domain-containing protein</fullName>
    </recommendedName>
</protein>
<dbReference type="RefSeq" id="WP_161351130.1">
    <property type="nucleotide sequence ID" value="NZ_WTUX01000011.1"/>
</dbReference>
<dbReference type="Proteomes" id="UP000467322">
    <property type="component" value="Unassembled WGS sequence"/>
</dbReference>
<accession>A0A845LYD9</accession>
<evidence type="ECO:0000313" key="1">
    <source>
        <dbReference type="EMBL" id="MZR13020.1"/>
    </source>
</evidence>
<gene>
    <name evidence="1" type="ORF">GQE99_08305</name>
</gene>
<keyword evidence="2" id="KW-1185">Reference proteome</keyword>